<keyword evidence="1" id="KW-1133">Transmembrane helix</keyword>
<proteinExistence type="predicted"/>
<dbReference type="Proteomes" id="UP001595793">
    <property type="component" value="Unassembled WGS sequence"/>
</dbReference>
<dbReference type="RefSeq" id="WP_290231290.1">
    <property type="nucleotide sequence ID" value="NZ_JAUFPZ010000002.1"/>
</dbReference>
<keyword evidence="1" id="KW-0472">Membrane</keyword>
<keyword evidence="1" id="KW-0812">Transmembrane</keyword>
<dbReference type="EMBL" id="JBHSAS010000011">
    <property type="protein sequence ID" value="MFC4028754.1"/>
    <property type="molecule type" value="Genomic_DNA"/>
</dbReference>
<evidence type="ECO:0000313" key="4">
    <source>
        <dbReference type="Proteomes" id="UP001595793"/>
    </source>
</evidence>
<accession>A0ABV8HEP8</accession>
<reference evidence="3" key="1">
    <citation type="journal article" date="2014" name="Int. J. Syst. Evol. Microbiol.">
        <title>Complete genome of a new Firmicutes species belonging to the dominant human colonic microbiota ('Ruminococcus bicirculans') reveals two chromosomes and a selective capacity to utilize plant glucans.</title>
        <authorList>
            <consortium name="NISC Comparative Sequencing Program"/>
            <person name="Wegmann U."/>
            <person name="Louis P."/>
            <person name="Goesmann A."/>
            <person name="Henrissat B."/>
            <person name="Duncan S.H."/>
            <person name="Flint H.J."/>
        </authorList>
    </citation>
    <scope>NUCLEOTIDE SEQUENCE</scope>
    <source>
        <strain evidence="3">CECT 9128</strain>
    </source>
</reference>
<dbReference type="Pfam" id="PF13646">
    <property type="entry name" value="HEAT_2"/>
    <property type="match status" value="1"/>
</dbReference>
<evidence type="ECO:0000313" key="3">
    <source>
        <dbReference type="EMBL" id="MFC4028754.1"/>
    </source>
</evidence>
<dbReference type="InterPro" id="IPR011989">
    <property type="entry name" value="ARM-like"/>
</dbReference>
<name>A0ABV8HEP8_9FLAO</name>
<reference evidence="3" key="3">
    <citation type="submission" date="2024-09" db="EMBL/GenBank/DDBJ databases">
        <authorList>
            <person name="Sun Q."/>
            <person name="Mori K."/>
        </authorList>
    </citation>
    <scope>NUCLEOTIDE SEQUENCE</scope>
    <source>
        <strain evidence="3">CECT 9128</strain>
    </source>
</reference>
<sequence>MAVIQFIDLQWIFRYFPDGLPFVIKVNILMTFIFLIFTIIFVGFILLLRLYKNFRVSKKKAQQLLLQDILNSYLFDEEFNHRIELDHFEQKYLSSSLEIKVAIKEILLFHSNIKGESAEQLRELFIKWKLDKFCIKQLSRGAWYTKSRAIYSLSEMLIDIELQTIKPLLNHKKDEVRQQAQLYFIKLAEKEPLLFMDHLKKPLTIWEEIYIEDALRNEYHGEIPDFSKWLNSGLDSVVEFAIRMIAKFNQFENIPALLPLLDHDAESVRKEAIRCFYTLEYIEVVDLLLEKFKDESHSVKKTILEAIKRLGNYDNLLQVADKIGDSEWELKIIYYNLLEYFKPEEKKNIYNLYEEEKARLL</sequence>
<evidence type="ECO:0000256" key="1">
    <source>
        <dbReference type="SAM" id="Phobius"/>
    </source>
</evidence>
<keyword evidence="4" id="KW-1185">Reference proteome</keyword>
<dbReference type="EMBL" id="JBHSAS010000006">
    <property type="protein sequence ID" value="MFC4028097.1"/>
    <property type="molecule type" value="Genomic_DNA"/>
</dbReference>
<organism evidence="3 4">
    <name type="scientific">Zunongwangia endophytica</name>
    <dbReference type="NCBI Taxonomy" id="1808945"/>
    <lineage>
        <taxon>Bacteria</taxon>
        <taxon>Pseudomonadati</taxon>
        <taxon>Bacteroidota</taxon>
        <taxon>Flavobacteriia</taxon>
        <taxon>Flavobacteriales</taxon>
        <taxon>Flavobacteriaceae</taxon>
        <taxon>Zunongwangia</taxon>
    </lineage>
</organism>
<gene>
    <name evidence="2" type="ORF">ACFOS1_11820</name>
    <name evidence="3" type="ORF">ACFOS1_15145</name>
</gene>
<feature type="transmembrane region" description="Helical" evidence="1">
    <location>
        <begin position="28"/>
        <end position="51"/>
    </location>
</feature>
<protein>
    <submittedName>
        <fullName evidence="3">HEAT repeat domain-containing protein</fullName>
    </submittedName>
</protein>
<dbReference type="SUPFAM" id="SSF48371">
    <property type="entry name" value="ARM repeat"/>
    <property type="match status" value="1"/>
</dbReference>
<comment type="caution">
    <text evidence="3">The sequence shown here is derived from an EMBL/GenBank/DDBJ whole genome shotgun (WGS) entry which is preliminary data.</text>
</comment>
<dbReference type="Gene3D" id="1.25.10.10">
    <property type="entry name" value="Leucine-rich Repeat Variant"/>
    <property type="match status" value="1"/>
</dbReference>
<evidence type="ECO:0000313" key="2">
    <source>
        <dbReference type="EMBL" id="MFC4028097.1"/>
    </source>
</evidence>
<dbReference type="InterPro" id="IPR016024">
    <property type="entry name" value="ARM-type_fold"/>
</dbReference>
<reference evidence="4" key="2">
    <citation type="journal article" date="2019" name="Int. J. Syst. Evol. Microbiol.">
        <title>The Global Catalogue of Microorganisms (GCM) 10K type strain sequencing project: providing services to taxonomists for standard genome sequencing and annotation.</title>
        <authorList>
            <consortium name="The Broad Institute Genomics Platform"/>
            <consortium name="The Broad Institute Genome Sequencing Center for Infectious Disease"/>
            <person name="Wu L."/>
            <person name="Ma J."/>
        </authorList>
    </citation>
    <scope>NUCLEOTIDE SEQUENCE [LARGE SCALE GENOMIC DNA]</scope>
    <source>
        <strain evidence="4">CECT 9128</strain>
    </source>
</reference>